<reference evidence="1 2" key="1">
    <citation type="journal article" date="2023" name="Plants (Basel)">
        <title>Bridging the Gap: Combining Genomics and Transcriptomics Approaches to Understand Stylosanthes scabra, an Orphan Legume from the Brazilian Caatinga.</title>
        <authorList>
            <person name="Ferreira-Neto J.R.C."/>
            <person name="da Silva M.D."/>
            <person name="Binneck E."/>
            <person name="de Melo N.F."/>
            <person name="da Silva R.H."/>
            <person name="de Melo A.L.T.M."/>
            <person name="Pandolfi V."/>
            <person name="Bustamante F.O."/>
            <person name="Brasileiro-Vidal A.C."/>
            <person name="Benko-Iseppon A.M."/>
        </authorList>
    </citation>
    <scope>NUCLEOTIDE SEQUENCE [LARGE SCALE GENOMIC DNA]</scope>
    <source>
        <tissue evidence="1">Leaves</tissue>
    </source>
</reference>
<evidence type="ECO:0000313" key="2">
    <source>
        <dbReference type="Proteomes" id="UP001341840"/>
    </source>
</evidence>
<proteinExistence type="predicted"/>
<accession>A0ABU6RHS8</accession>
<keyword evidence="2" id="KW-1185">Reference proteome</keyword>
<dbReference type="EMBL" id="JASCZI010030523">
    <property type="protein sequence ID" value="MED6123338.1"/>
    <property type="molecule type" value="Genomic_DNA"/>
</dbReference>
<sequence>MGGTLVGGRGQASFHFKSYFCRSFQALVAFYFVPINSFSPPLGSCFDYYENWEFVTRPRFCQHGFSINYPALEDSNAFENIISIKFKDTVHVVILNSSKF</sequence>
<organism evidence="1 2">
    <name type="scientific">Stylosanthes scabra</name>
    <dbReference type="NCBI Taxonomy" id="79078"/>
    <lineage>
        <taxon>Eukaryota</taxon>
        <taxon>Viridiplantae</taxon>
        <taxon>Streptophyta</taxon>
        <taxon>Embryophyta</taxon>
        <taxon>Tracheophyta</taxon>
        <taxon>Spermatophyta</taxon>
        <taxon>Magnoliopsida</taxon>
        <taxon>eudicotyledons</taxon>
        <taxon>Gunneridae</taxon>
        <taxon>Pentapetalae</taxon>
        <taxon>rosids</taxon>
        <taxon>fabids</taxon>
        <taxon>Fabales</taxon>
        <taxon>Fabaceae</taxon>
        <taxon>Papilionoideae</taxon>
        <taxon>50 kb inversion clade</taxon>
        <taxon>dalbergioids sensu lato</taxon>
        <taxon>Dalbergieae</taxon>
        <taxon>Pterocarpus clade</taxon>
        <taxon>Stylosanthes</taxon>
    </lineage>
</organism>
<comment type="caution">
    <text evidence="1">The sequence shown here is derived from an EMBL/GenBank/DDBJ whole genome shotgun (WGS) entry which is preliminary data.</text>
</comment>
<evidence type="ECO:0000313" key="1">
    <source>
        <dbReference type="EMBL" id="MED6123338.1"/>
    </source>
</evidence>
<gene>
    <name evidence="1" type="ORF">PIB30_048268</name>
</gene>
<name>A0ABU6RHS8_9FABA</name>
<dbReference type="Proteomes" id="UP001341840">
    <property type="component" value="Unassembled WGS sequence"/>
</dbReference>
<protein>
    <submittedName>
        <fullName evidence="1">Uncharacterized protein</fullName>
    </submittedName>
</protein>